<sequence length="73" mass="7714">MTEIAGKVAAASLACAKEVRAPASDVAISSAWQALLLSFIVEVEAEGKRRTETHPANARNHTVNRAGEILSVK</sequence>
<reference evidence="1" key="2">
    <citation type="journal article" date="2017" name="Genome Announc.">
        <title>High-Quality Draft Genome Sequence of Burkholderia contaminans CH-1, a Gram-Negative Bacterium That Metabolizes 2-Azahypoxanthine, a Plant Growth-Regulating Compound.</title>
        <authorList>
            <person name="Choi J.-H."/>
            <person name="Sugiura H."/>
            <person name="Moriuchi R."/>
            <person name="Kawagishi H."/>
            <person name="Dohra H."/>
        </authorList>
    </citation>
    <scope>NUCLEOTIDE SEQUENCE</scope>
    <source>
        <strain evidence="1">CH-1</strain>
    </source>
</reference>
<name>A0A250L621_9BURK</name>
<proteinExistence type="predicted"/>
<dbReference type="AlphaFoldDB" id="A0A250L621"/>
<evidence type="ECO:0000313" key="1">
    <source>
        <dbReference type="EMBL" id="BBA40048.1"/>
    </source>
</evidence>
<organism evidence="1">
    <name type="scientific">Burkholderia contaminans</name>
    <dbReference type="NCBI Taxonomy" id="488447"/>
    <lineage>
        <taxon>Bacteria</taxon>
        <taxon>Pseudomonadati</taxon>
        <taxon>Pseudomonadota</taxon>
        <taxon>Betaproteobacteria</taxon>
        <taxon>Burkholderiales</taxon>
        <taxon>Burkholderiaceae</taxon>
        <taxon>Burkholderia</taxon>
        <taxon>Burkholderia cepacia complex</taxon>
    </lineage>
</organism>
<accession>A0A250L621</accession>
<protein>
    <submittedName>
        <fullName evidence="1">Uncharacterized protein</fullName>
    </submittedName>
</protein>
<dbReference type="EMBL" id="AP018357">
    <property type="protein sequence ID" value="BBA40048.1"/>
    <property type="molecule type" value="Genomic_DNA"/>
</dbReference>
<gene>
    <name evidence="1" type="ORF">BCCH1_24730</name>
</gene>
<reference evidence="1" key="1">
    <citation type="journal article" date="2016" name="Biosci. Biotechnol. Biochem.">
        <title>Bioconversion of AHX to AOH by resting cells of Burkholderia contaminans CH-1.</title>
        <authorList>
            <person name="Choi J.H."/>
            <person name="Kikuchi A."/>
            <person name="Pumkaeo P."/>
            <person name="Hirai H."/>
            <person name="Tokuyama S."/>
            <person name="Kawagishi H."/>
        </authorList>
    </citation>
    <scope>NUCLEOTIDE SEQUENCE</scope>
    <source>
        <strain evidence="1">CH-1</strain>
    </source>
</reference>